<dbReference type="PATRIC" id="fig|433924.3.peg.1980"/>
<comment type="caution">
    <text evidence="3">The sequence shown here is derived from an EMBL/GenBank/DDBJ whole genome shotgun (WGS) entry which is preliminary data.</text>
</comment>
<dbReference type="InterPro" id="IPR042100">
    <property type="entry name" value="Bug_dom1"/>
</dbReference>
<evidence type="ECO:0000256" key="2">
    <source>
        <dbReference type="SAM" id="SignalP"/>
    </source>
</evidence>
<dbReference type="Gene3D" id="3.40.190.150">
    <property type="entry name" value="Bordetella uptake gene, domain 1"/>
    <property type="match status" value="1"/>
</dbReference>
<dbReference type="OrthoDB" id="8678477at2"/>
<keyword evidence="2" id="KW-0732">Signal</keyword>
<dbReference type="PANTHER" id="PTHR42928:SF5">
    <property type="entry name" value="BLR1237 PROTEIN"/>
    <property type="match status" value="1"/>
</dbReference>
<dbReference type="InterPro" id="IPR005064">
    <property type="entry name" value="BUG"/>
</dbReference>
<dbReference type="AlphaFoldDB" id="A0A147GLU2"/>
<evidence type="ECO:0000256" key="1">
    <source>
        <dbReference type="ARBA" id="ARBA00006987"/>
    </source>
</evidence>
<dbReference type="PIRSF" id="PIRSF017082">
    <property type="entry name" value="YflP"/>
    <property type="match status" value="1"/>
</dbReference>
<evidence type="ECO:0000313" key="4">
    <source>
        <dbReference type="Proteomes" id="UP000072741"/>
    </source>
</evidence>
<protein>
    <submittedName>
        <fullName evidence="3">ABC transporter substrate-binding protein</fullName>
    </submittedName>
</protein>
<dbReference type="SUPFAM" id="SSF53850">
    <property type="entry name" value="Periplasmic binding protein-like II"/>
    <property type="match status" value="1"/>
</dbReference>
<keyword evidence="4" id="KW-1185">Reference proteome</keyword>
<dbReference type="CDD" id="cd07012">
    <property type="entry name" value="PBP2_Bug_TTT"/>
    <property type="match status" value="1"/>
</dbReference>
<dbReference type="Proteomes" id="UP000072741">
    <property type="component" value="Unassembled WGS sequence"/>
</dbReference>
<accession>A0A147GLU2</accession>
<comment type="similarity">
    <text evidence="1">Belongs to the UPF0065 (bug) family.</text>
</comment>
<gene>
    <name evidence="3" type="ORF">NS331_23810</name>
</gene>
<dbReference type="Gene3D" id="3.40.190.10">
    <property type="entry name" value="Periplasmic binding protein-like II"/>
    <property type="match status" value="1"/>
</dbReference>
<dbReference type="RefSeq" id="WP_058644400.1">
    <property type="nucleotide sequence ID" value="NZ_LDSL01000189.1"/>
</dbReference>
<feature type="chain" id="PRO_5007546731" evidence="2">
    <location>
        <begin position="32"/>
        <end position="330"/>
    </location>
</feature>
<evidence type="ECO:0000313" key="3">
    <source>
        <dbReference type="EMBL" id="KTT14436.1"/>
    </source>
</evidence>
<dbReference type="PANTHER" id="PTHR42928">
    <property type="entry name" value="TRICARBOXYLATE-BINDING PROTEIN"/>
    <property type="match status" value="1"/>
</dbReference>
<dbReference type="EMBL" id="LDSL01000189">
    <property type="protein sequence ID" value="KTT14436.1"/>
    <property type="molecule type" value="Genomic_DNA"/>
</dbReference>
<reference evidence="3 4" key="1">
    <citation type="journal article" date="2016" name="Front. Microbiol.">
        <title>Genomic Resource of Rice Seed Associated Bacteria.</title>
        <authorList>
            <person name="Midha S."/>
            <person name="Bansal K."/>
            <person name="Sharma S."/>
            <person name="Kumar N."/>
            <person name="Patil P.P."/>
            <person name="Chaudhry V."/>
            <person name="Patil P.B."/>
        </authorList>
    </citation>
    <scope>NUCLEOTIDE SEQUENCE [LARGE SCALE GENOMIC DNA]</scope>
    <source>
        <strain evidence="3 4">NS331</strain>
    </source>
</reference>
<dbReference type="InterPro" id="IPR006311">
    <property type="entry name" value="TAT_signal"/>
</dbReference>
<organism evidence="3 4">
    <name type="scientific">Pseudacidovorax intermedius</name>
    <dbReference type="NCBI Taxonomy" id="433924"/>
    <lineage>
        <taxon>Bacteria</taxon>
        <taxon>Pseudomonadati</taxon>
        <taxon>Pseudomonadota</taxon>
        <taxon>Betaproteobacteria</taxon>
        <taxon>Burkholderiales</taxon>
        <taxon>Comamonadaceae</taxon>
        <taxon>Pseudacidovorax</taxon>
    </lineage>
</organism>
<proteinExistence type="inferred from homology"/>
<feature type="signal peptide" evidence="2">
    <location>
        <begin position="1"/>
        <end position="31"/>
    </location>
</feature>
<name>A0A147GLU2_9BURK</name>
<dbReference type="PROSITE" id="PS51318">
    <property type="entry name" value="TAT"/>
    <property type="match status" value="1"/>
</dbReference>
<sequence>MAHSPIRTARRSLLRAALALAAAFALPPALAQDNPPVRLIVGYAAGGPVDQGARLVAVALSRELGGPVLVENKPGANATLAGSEVVRARPDGLTLFFAASPTITISPNVMARMPFDPARDLAPVAPVLSYYNVLVANNDEPFRTTRELVAYAKANPGRLSYGSAGVGGSNHLGMLLFAKRSGIALNHIPYKGNAPAMTDLIGGQIDLMMDIISTAGTYIAAGKVRPIAVTSPQRNATLPEVPTLAESGIAGLEGFDVGGWYGIYGPKDLPAAKVESLNRAITAALAQPALAKRLKELGYDEWTGAPQKLAERAAKERALWSTVTQGIVVD</sequence>
<dbReference type="Pfam" id="PF03401">
    <property type="entry name" value="TctC"/>
    <property type="match status" value="1"/>
</dbReference>